<feature type="domain" description="Plasmid replication protein C N-terminal" evidence="2">
    <location>
        <begin position="7"/>
        <end position="178"/>
    </location>
</feature>
<feature type="region of interest" description="Disordered" evidence="1">
    <location>
        <begin position="237"/>
        <end position="260"/>
    </location>
</feature>
<dbReference type="EMBL" id="FQXC01000007">
    <property type="protein sequence ID" value="SHI00967.1"/>
    <property type="molecule type" value="Genomic_DNA"/>
</dbReference>
<accession>A0A1M5XMA0</accession>
<dbReference type="Pfam" id="PF03428">
    <property type="entry name" value="RP-C"/>
    <property type="match status" value="1"/>
</dbReference>
<dbReference type="NCBIfam" id="NF040974">
    <property type="entry name" value="RepABC_RepC"/>
    <property type="match status" value="1"/>
</dbReference>
<name>A0A1M5XMA0_9RHOB</name>
<feature type="region of interest" description="Disordered" evidence="1">
    <location>
        <begin position="274"/>
        <end position="307"/>
    </location>
</feature>
<sequence length="421" mass="46087">MTQSGWRKPTPALGTADQLARDGEQIFIAKTRSVVAAKRVGAHIGLKAADLLLLDTLAAFTQPQDWEEGRRPIVWASNAYLIERTGFSLSTLKRHARRLAEVGVITFRDSPNGKRWGRRDADGVIVEAYGFDLAPLSARAAEFEALAADLAAERALCQRLRRQITIARRSIRARLEAVLERPEHMPGLRSLQQAFEALLACLPGPRAGADMLQRLANRFADLLSRVEKVFLREAKPVDQSTEMTEEMENMDPREVSSGPHIPITKQLHHVIRNSSENEEAAGEPPGPAQPVPVARTASDSGAGEANKPQVGIELGTILQACPEFTSWGRNLGGYIRDWRDFVRVAGELRPMIGISEHAWIAAQEQMGKPAAAAAFALVFEKVHSGEVNSPGGYLRGMVEKAGAGELHLERSFFGRLSEMAA</sequence>
<dbReference type="Proteomes" id="UP000184221">
    <property type="component" value="Unassembled WGS sequence"/>
</dbReference>
<dbReference type="AlphaFoldDB" id="A0A1M5XMA0"/>
<organism evidence="4 5">
    <name type="scientific">Marivita hallyeonensis</name>
    <dbReference type="NCBI Taxonomy" id="996342"/>
    <lineage>
        <taxon>Bacteria</taxon>
        <taxon>Pseudomonadati</taxon>
        <taxon>Pseudomonadota</taxon>
        <taxon>Alphaproteobacteria</taxon>
        <taxon>Rhodobacterales</taxon>
        <taxon>Roseobacteraceae</taxon>
        <taxon>Marivita</taxon>
    </lineage>
</organism>
<protein>
    <submittedName>
        <fullName evidence="4">Replication initiation protein RepC</fullName>
    </submittedName>
</protein>
<evidence type="ECO:0000313" key="5">
    <source>
        <dbReference type="Proteomes" id="UP000184221"/>
    </source>
</evidence>
<evidence type="ECO:0000259" key="3">
    <source>
        <dbReference type="Pfam" id="PF11800"/>
    </source>
</evidence>
<dbReference type="Pfam" id="PF11800">
    <property type="entry name" value="RP-C_C"/>
    <property type="match status" value="1"/>
</dbReference>
<dbReference type="InterPro" id="IPR005090">
    <property type="entry name" value="RepC_N"/>
</dbReference>
<evidence type="ECO:0000313" key="4">
    <source>
        <dbReference type="EMBL" id="SHI00967.1"/>
    </source>
</evidence>
<dbReference type="STRING" id="996342.SAMN05443551_4030"/>
<evidence type="ECO:0000256" key="1">
    <source>
        <dbReference type="SAM" id="MobiDB-lite"/>
    </source>
</evidence>
<gene>
    <name evidence="4" type="ORF">SAMN05443551_4030</name>
</gene>
<dbReference type="InterPro" id="IPR021760">
    <property type="entry name" value="RepC_C"/>
</dbReference>
<keyword evidence="5" id="KW-1185">Reference proteome</keyword>
<dbReference type="OrthoDB" id="7488837at2"/>
<reference evidence="4 5" key="1">
    <citation type="submission" date="2016-11" db="EMBL/GenBank/DDBJ databases">
        <authorList>
            <person name="Jaros S."/>
            <person name="Januszkiewicz K."/>
            <person name="Wedrychowicz H."/>
        </authorList>
    </citation>
    <scope>NUCLEOTIDE SEQUENCE [LARGE SCALE GENOMIC DNA]</scope>
    <source>
        <strain evidence="4 5">DSM 29431</strain>
    </source>
</reference>
<feature type="domain" description="Plasmid replication protein C C-terminal" evidence="3">
    <location>
        <begin position="314"/>
        <end position="417"/>
    </location>
</feature>
<dbReference type="RefSeq" id="WP_072779884.1">
    <property type="nucleotide sequence ID" value="NZ_FQXC01000007.1"/>
</dbReference>
<evidence type="ECO:0000259" key="2">
    <source>
        <dbReference type="Pfam" id="PF03428"/>
    </source>
</evidence>
<dbReference type="InterPro" id="IPR047611">
    <property type="entry name" value="RepABC_RepC"/>
</dbReference>
<proteinExistence type="predicted"/>